<sequence>MSYDILISKLQEHNQEAILLTEAFKPKKIIFLHGENEKNEVNHINELYKEKFPEVIVELVKLEVISLEDVSGLIEKFKEEKIAINLKDLNSLSMIILVHLCEKFNIEGLYLDIVGEKLLKLDKGNLSITKTNIKDLNIKEVIQSNGVSIICETTDINRNSTLKEMANIIANNLNFWEDIKYKLNDKKIFINDIEDPFVIRIDTKLFEDKERSLCDKAIEYLKDKNQLEYDKEGDGIITVKFSNNYIKGFIFKSGSWLELYTQNIIEEIQEIEEVKTGVLFLWGDEEVRLKNEIDVMAIKDSKLICISCKDSAKYDDVALNELDVYSNKTAGQVVKKVLVATKAPIKISVLERAKEMNIDIIIFDGNRSEFKKALEKSLK</sequence>
<dbReference type="GO" id="GO:0003676">
    <property type="term" value="F:nucleic acid binding"/>
    <property type="evidence" value="ECO:0007669"/>
    <property type="project" value="InterPro"/>
</dbReference>
<gene>
    <name evidence="2" type="ORF">JK634_17750</name>
</gene>
<dbReference type="SUPFAM" id="SSF52980">
    <property type="entry name" value="Restriction endonuclease-like"/>
    <property type="match status" value="1"/>
</dbReference>
<reference evidence="2" key="1">
    <citation type="submission" date="2021-01" db="EMBL/GenBank/DDBJ databases">
        <title>Genome public.</title>
        <authorList>
            <person name="Liu C."/>
            <person name="Sun Q."/>
        </authorList>
    </citation>
    <scope>NUCLEOTIDE SEQUENCE</scope>
    <source>
        <strain evidence="2">YIM B02565</strain>
    </source>
</reference>
<dbReference type="InterPro" id="IPR011856">
    <property type="entry name" value="tRNA_endonuc-like_dom_sf"/>
</dbReference>
<feature type="domain" description="Card1 endonuclease" evidence="1">
    <location>
        <begin position="251"/>
        <end position="375"/>
    </location>
</feature>
<dbReference type="Pfam" id="PF09002">
    <property type="entry name" value="Card1_endonuc"/>
    <property type="match status" value="1"/>
</dbReference>
<protein>
    <submittedName>
        <fullName evidence="2">DUF1887 family protein</fullName>
    </submittedName>
</protein>
<dbReference type="InterPro" id="IPR011335">
    <property type="entry name" value="Restrct_endonuc-II-like"/>
</dbReference>
<evidence type="ECO:0000313" key="3">
    <source>
        <dbReference type="Proteomes" id="UP000623681"/>
    </source>
</evidence>
<dbReference type="Proteomes" id="UP000623681">
    <property type="component" value="Unassembled WGS sequence"/>
</dbReference>
<name>A0A937K6E8_9CLOT</name>
<dbReference type="RefSeq" id="WP_202769072.1">
    <property type="nucleotide sequence ID" value="NZ_JAESWA010000027.1"/>
</dbReference>
<dbReference type="AlphaFoldDB" id="A0A937K6E8"/>
<evidence type="ECO:0000259" key="1">
    <source>
        <dbReference type="Pfam" id="PF09002"/>
    </source>
</evidence>
<evidence type="ECO:0000313" key="2">
    <source>
        <dbReference type="EMBL" id="MBL4933630.1"/>
    </source>
</evidence>
<accession>A0A937K6E8</accession>
<proteinExistence type="predicted"/>
<dbReference type="Gene3D" id="3.40.1350.10">
    <property type="match status" value="1"/>
</dbReference>
<organism evidence="2 3">
    <name type="scientific">Clostridium paridis</name>
    <dbReference type="NCBI Taxonomy" id="2803863"/>
    <lineage>
        <taxon>Bacteria</taxon>
        <taxon>Bacillati</taxon>
        <taxon>Bacillota</taxon>
        <taxon>Clostridia</taxon>
        <taxon>Eubacteriales</taxon>
        <taxon>Clostridiaceae</taxon>
        <taxon>Clostridium</taxon>
    </lineage>
</organism>
<keyword evidence="3" id="KW-1185">Reference proteome</keyword>
<dbReference type="EMBL" id="JAESWA010000027">
    <property type="protein sequence ID" value="MBL4933630.1"/>
    <property type="molecule type" value="Genomic_DNA"/>
</dbReference>
<dbReference type="InterPro" id="IPR015093">
    <property type="entry name" value="Card1_endonucl_dom"/>
</dbReference>
<comment type="caution">
    <text evidence="2">The sequence shown here is derived from an EMBL/GenBank/DDBJ whole genome shotgun (WGS) entry which is preliminary data.</text>
</comment>